<evidence type="ECO:0000256" key="6">
    <source>
        <dbReference type="ARBA" id="ARBA00022798"/>
    </source>
</evidence>
<dbReference type="InterPro" id="IPR050861">
    <property type="entry name" value="Dihydroxyacetone_Kinase"/>
</dbReference>
<dbReference type="GO" id="GO:0005829">
    <property type="term" value="C:cytosol"/>
    <property type="evidence" value="ECO:0007669"/>
    <property type="project" value="TreeGrafter"/>
</dbReference>
<dbReference type="InterPro" id="IPR036117">
    <property type="entry name" value="DhaL_dom_sf"/>
</dbReference>
<keyword evidence="6" id="KW-0319">Glycerol metabolism</keyword>
<comment type="pathway">
    <text evidence="2">Polyol metabolism; glycerol degradation.</text>
</comment>
<dbReference type="Pfam" id="PF02734">
    <property type="entry name" value="Dak2"/>
    <property type="match status" value="1"/>
</dbReference>
<keyword evidence="4 10" id="KW-0808">Transferase</keyword>
<keyword evidence="5 10" id="KW-0418">Kinase</keyword>
<evidence type="ECO:0000259" key="9">
    <source>
        <dbReference type="PROSITE" id="PS51480"/>
    </source>
</evidence>
<dbReference type="Gene3D" id="1.25.40.340">
    <property type="match status" value="1"/>
</dbReference>
<evidence type="ECO:0000313" key="10">
    <source>
        <dbReference type="EMBL" id="VYS90641.1"/>
    </source>
</evidence>
<dbReference type="EC" id="2.7.1.121" evidence="3"/>
<dbReference type="GO" id="GO:0047324">
    <property type="term" value="F:phosphoenolpyruvate-glycerone phosphotransferase activity"/>
    <property type="evidence" value="ECO:0007669"/>
    <property type="project" value="UniProtKB-EC"/>
</dbReference>
<dbReference type="PANTHER" id="PTHR28629:SF4">
    <property type="entry name" value="TRIOKINASE_FMN CYCLASE"/>
    <property type="match status" value="1"/>
</dbReference>
<protein>
    <recommendedName>
        <fullName evidence="3">phosphoenolpyruvate--glycerone phosphotransferase</fullName>
        <ecNumber evidence="3">2.7.1.121</ecNumber>
    </recommendedName>
</protein>
<dbReference type="SMART" id="SM01120">
    <property type="entry name" value="Dak2"/>
    <property type="match status" value="1"/>
</dbReference>
<dbReference type="InterPro" id="IPR004007">
    <property type="entry name" value="DhaL_dom"/>
</dbReference>
<dbReference type="GO" id="GO:0019563">
    <property type="term" value="P:glycerol catabolic process"/>
    <property type="evidence" value="ECO:0007669"/>
    <property type="project" value="TreeGrafter"/>
</dbReference>
<gene>
    <name evidence="10" type="primary">dhaL_3</name>
    <name evidence="10" type="ORF">ACLFYP115_00881</name>
</gene>
<proteinExistence type="predicted"/>
<dbReference type="NCBIfam" id="TIGR02365">
    <property type="entry name" value="dha_L_ycgS"/>
    <property type="match status" value="1"/>
</dbReference>
<dbReference type="FunFam" id="1.25.40.340:FF:000002">
    <property type="entry name" value="Dihydroxyacetone kinase, L subunit"/>
    <property type="match status" value="1"/>
</dbReference>
<comment type="subunit">
    <text evidence="7">Homodimer. The dihydroxyacetone kinase complex is composed of a homodimer of DhaM, a homodimer of DhaK and the subunit DhaL.</text>
</comment>
<name>A0A6N2SEF7_9FIRM</name>
<organism evidence="10">
    <name type="scientific">Anaerostipes caccae</name>
    <dbReference type="NCBI Taxonomy" id="105841"/>
    <lineage>
        <taxon>Bacteria</taxon>
        <taxon>Bacillati</taxon>
        <taxon>Bacillota</taxon>
        <taxon>Clostridia</taxon>
        <taxon>Lachnospirales</taxon>
        <taxon>Lachnospiraceae</taxon>
        <taxon>Anaerostipes</taxon>
    </lineage>
</organism>
<dbReference type="EMBL" id="CACRSQ010000003">
    <property type="protein sequence ID" value="VYS90641.1"/>
    <property type="molecule type" value="Genomic_DNA"/>
</dbReference>
<evidence type="ECO:0000256" key="5">
    <source>
        <dbReference type="ARBA" id="ARBA00022777"/>
    </source>
</evidence>
<feature type="domain" description="DhaL" evidence="9">
    <location>
        <begin position="8"/>
        <end position="208"/>
    </location>
</feature>
<evidence type="ECO:0000256" key="2">
    <source>
        <dbReference type="ARBA" id="ARBA00004745"/>
    </source>
</evidence>
<dbReference type="InterPro" id="IPR012737">
    <property type="entry name" value="DhaK_L_YcgS"/>
</dbReference>
<evidence type="ECO:0000256" key="8">
    <source>
        <dbReference type="ARBA" id="ARBA00055771"/>
    </source>
</evidence>
<accession>A0A6N2SEF7</accession>
<dbReference type="GO" id="GO:0004371">
    <property type="term" value="F:glycerone kinase activity"/>
    <property type="evidence" value="ECO:0007669"/>
    <property type="project" value="InterPro"/>
</dbReference>
<reference evidence="10" key="1">
    <citation type="submission" date="2019-11" db="EMBL/GenBank/DDBJ databases">
        <authorList>
            <person name="Feng L."/>
        </authorList>
    </citation>
    <scope>NUCLEOTIDE SEQUENCE</scope>
    <source>
        <strain evidence="10">AcaccaeLFYP115</strain>
    </source>
</reference>
<dbReference type="AlphaFoldDB" id="A0A6N2SEF7"/>
<comment type="function">
    <text evidence="8">ADP-binding subunit of the dihydroxyacetone kinase, which is responsible for the phosphoenolpyruvate (PEP)-dependent phosphorylation of dihydroxyacetone. DhaL-ADP is converted to DhaL-ATP via a phosphoryl group transfer from DhaM and transmits it to dihydroxyacetone binds to DhaK.</text>
</comment>
<evidence type="ECO:0000256" key="7">
    <source>
        <dbReference type="ARBA" id="ARBA00046577"/>
    </source>
</evidence>
<evidence type="ECO:0000256" key="4">
    <source>
        <dbReference type="ARBA" id="ARBA00022679"/>
    </source>
</evidence>
<comment type="catalytic activity">
    <reaction evidence="1">
        <text>dihydroxyacetone + phosphoenolpyruvate = dihydroxyacetone phosphate + pyruvate</text>
        <dbReference type="Rhea" id="RHEA:18381"/>
        <dbReference type="ChEBI" id="CHEBI:15361"/>
        <dbReference type="ChEBI" id="CHEBI:16016"/>
        <dbReference type="ChEBI" id="CHEBI:57642"/>
        <dbReference type="ChEBI" id="CHEBI:58702"/>
        <dbReference type="EC" id="2.7.1.121"/>
    </reaction>
</comment>
<dbReference type="PANTHER" id="PTHR28629">
    <property type="entry name" value="TRIOKINASE/FMN CYCLASE"/>
    <property type="match status" value="1"/>
</dbReference>
<sequence length="215" mass="23102">MKDIVTTTEVRELLISLADFYEEKKEELSSYDAVIGDGDHGMTLARGFAAGKEAIENIAAEDAGIYFKMFGRNLMGAMGGAIGPLFGSIFTELGKTCMGKKEIGLKEFTDGFEQALLKIMDLGGAVPGDKTMVDALEPAAAELKKSKEEGVSLLEGMKNAVTAAKRGMKETVSMEAKRGRSQYLREKSVGHQDAGATSTYFLFNKISDFISGGNL</sequence>
<dbReference type="PROSITE" id="PS51480">
    <property type="entry name" value="DHAL"/>
    <property type="match status" value="1"/>
</dbReference>
<evidence type="ECO:0000256" key="3">
    <source>
        <dbReference type="ARBA" id="ARBA00012095"/>
    </source>
</evidence>
<dbReference type="RefSeq" id="WP_006565866.1">
    <property type="nucleotide sequence ID" value="NZ_CACRSQ010000003.1"/>
</dbReference>
<dbReference type="SUPFAM" id="SSF101473">
    <property type="entry name" value="DhaL-like"/>
    <property type="match status" value="1"/>
</dbReference>
<evidence type="ECO:0000256" key="1">
    <source>
        <dbReference type="ARBA" id="ARBA00001113"/>
    </source>
</evidence>